<accession>A0ABR2FFC7</accession>
<sequence>MDRFNLAKGQVVISGLNWEILFGVLLCNIWRRENEMTFEPNIAYRESVFEKSLQIVQNMGTVQTTYAILPSHGLWESKHWMLPSPGLHKLNIHGLELATVCGGVVRNDTGS</sequence>
<name>A0ABR2FFC7_9ROSI</name>
<comment type="caution">
    <text evidence="1">The sequence shown here is derived from an EMBL/GenBank/DDBJ whole genome shotgun (WGS) entry which is preliminary data.</text>
</comment>
<protein>
    <submittedName>
        <fullName evidence="1">Uncharacterized protein</fullName>
    </submittedName>
</protein>
<dbReference type="Proteomes" id="UP001472677">
    <property type="component" value="Unassembled WGS sequence"/>
</dbReference>
<proteinExistence type="predicted"/>
<keyword evidence="2" id="KW-1185">Reference proteome</keyword>
<reference evidence="1 2" key="1">
    <citation type="journal article" date="2024" name="G3 (Bethesda)">
        <title>Genome assembly of Hibiscus sabdariffa L. provides insights into metabolisms of medicinal natural products.</title>
        <authorList>
            <person name="Kim T."/>
        </authorList>
    </citation>
    <scope>NUCLEOTIDE SEQUENCE [LARGE SCALE GENOMIC DNA]</scope>
    <source>
        <strain evidence="1">TK-2024</strain>
        <tissue evidence="1">Old leaves</tissue>
    </source>
</reference>
<evidence type="ECO:0000313" key="2">
    <source>
        <dbReference type="Proteomes" id="UP001472677"/>
    </source>
</evidence>
<dbReference type="EMBL" id="JBBPBM010000006">
    <property type="protein sequence ID" value="KAK8579642.1"/>
    <property type="molecule type" value="Genomic_DNA"/>
</dbReference>
<evidence type="ECO:0000313" key="1">
    <source>
        <dbReference type="EMBL" id="KAK8579642.1"/>
    </source>
</evidence>
<organism evidence="1 2">
    <name type="scientific">Hibiscus sabdariffa</name>
    <name type="common">roselle</name>
    <dbReference type="NCBI Taxonomy" id="183260"/>
    <lineage>
        <taxon>Eukaryota</taxon>
        <taxon>Viridiplantae</taxon>
        <taxon>Streptophyta</taxon>
        <taxon>Embryophyta</taxon>
        <taxon>Tracheophyta</taxon>
        <taxon>Spermatophyta</taxon>
        <taxon>Magnoliopsida</taxon>
        <taxon>eudicotyledons</taxon>
        <taxon>Gunneridae</taxon>
        <taxon>Pentapetalae</taxon>
        <taxon>rosids</taxon>
        <taxon>malvids</taxon>
        <taxon>Malvales</taxon>
        <taxon>Malvaceae</taxon>
        <taxon>Malvoideae</taxon>
        <taxon>Hibiscus</taxon>
    </lineage>
</organism>
<gene>
    <name evidence="1" type="ORF">V6N12_069956</name>
</gene>